<dbReference type="PANTHER" id="PTHR30126">
    <property type="entry name" value="HTH-TYPE TRANSCRIPTIONAL REGULATOR"/>
    <property type="match status" value="1"/>
</dbReference>
<dbReference type="PROSITE" id="PS50931">
    <property type="entry name" value="HTH_LYSR"/>
    <property type="match status" value="1"/>
</dbReference>
<dbReference type="Proteomes" id="UP000290849">
    <property type="component" value="Unassembled WGS sequence"/>
</dbReference>
<dbReference type="AlphaFoldDB" id="A0A4Q1HP29"/>
<evidence type="ECO:0000256" key="3">
    <source>
        <dbReference type="ARBA" id="ARBA00023125"/>
    </source>
</evidence>
<keyword evidence="4" id="KW-0804">Transcription</keyword>
<dbReference type="SUPFAM" id="SSF46785">
    <property type="entry name" value="Winged helix' DNA-binding domain"/>
    <property type="match status" value="1"/>
</dbReference>
<dbReference type="EMBL" id="PYAL01000001">
    <property type="protein sequence ID" value="RXN92659.1"/>
    <property type="molecule type" value="Genomic_DNA"/>
</dbReference>
<dbReference type="Gene3D" id="3.40.190.290">
    <property type="match status" value="1"/>
</dbReference>
<comment type="similarity">
    <text evidence="1">Belongs to the LysR transcriptional regulatory family.</text>
</comment>
<dbReference type="PRINTS" id="PR00039">
    <property type="entry name" value="HTHLYSR"/>
</dbReference>
<dbReference type="PANTHER" id="PTHR30126:SF94">
    <property type="entry name" value="LYSR FAMILY TRANSCRIPTIONAL REGULATOR"/>
    <property type="match status" value="1"/>
</dbReference>
<proteinExistence type="inferred from homology"/>
<name>A0A4Q1HP29_9BURK</name>
<dbReference type="OrthoDB" id="9786526at2"/>
<dbReference type="CDD" id="cd05466">
    <property type="entry name" value="PBP2_LTTR_substrate"/>
    <property type="match status" value="1"/>
</dbReference>
<dbReference type="Gene3D" id="1.10.10.10">
    <property type="entry name" value="Winged helix-like DNA-binding domain superfamily/Winged helix DNA-binding domain"/>
    <property type="match status" value="1"/>
</dbReference>
<keyword evidence="2" id="KW-0805">Transcription regulation</keyword>
<evidence type="ECO:0000313" key="7">
    <source>
        <dbReference type="Proteomes" id="UP000290849"/>
    </source>
</evidence>
<dbReference type="InterPro" id="IPR036388">
    <property type="entry name" value="WH-like_DNA-bd_sf"/>
</dbReference>
<accession>A0A4Q1HP29</accession>
<dbReference type="InterPro" id="IPR000847">
    <property type="entry name" value="LysR_HTH_N"/>
</dbReference>
<evidence type="ECO:0000256" key="4">
    <source>
        <dbReference type="ARBA" id="ARBA00023163"/>
    </source>
</evidence>
<sequence length="289" mass="32083">MLPFLLAAFYETARQGSMTAAARQLQVSQPTVTARIQQLESDYGVELFHRRGGRLALTRTGTELMPLARQMMQIQHDIDFKLRNGRQLLSGALHIGTTGPNYIASIICGFRDQYPDARIGIEVGNSRSVLEALFDARVDLAVASEPLNDARLLRCEIATDPLVLVAHRAHPLAGRGRIALRDLAAHTLLLREQGSWTRSLMEEAMNAQAVRPRAVLEMGSREMICRAVQHNLGCTLMPVRDVPRDDNLRTVAIEPDPPLLRVYLYCMRERASMPLAEAFIASLPGASIH</sequence>
<feature type="domain" description="HTH lysR-type" evidence="5">
    <location>
        <begin position="1"/>
        <end position="58"/>
    </location>
</feature>
<dbReference type="Pfam" id="PF03466">
    <property type="entry name" value="LysR_substrate"/>
    <property type="match status" value="1"/>
</dbReference>
<reference evidence="6 7" key="1">
    <citation type="journal article" date="2017" name="Int. J. Syst. Evol. Microbiol.">
        <title>Achromobacter aloeverae sp. nov., isolated from the root of Aloe vera (L.) Burm.f.</title>
        <authorList>
            <person name="Kuncharoen N."/>
            <person name="Muramatsu Y."/>
            <person name="Shibata C."/>
            <person name="Kamakura Y."/>
            <person name="Nakagawa Y."/>
            <person name="Tanasupawat S."/>
        </authorList>
    </citation>
    <scope>NUCLEOTIDE SEQUENCE [LARGE SCALE GENOMIC DNA]</scope>
    <source>
        <strain evidence="6 7">AVA-1</strain>
    </source>
</reference>
<dbReference type="Pfam" id="PF00126">
    <property type="entry name" value="HTH_1"/>
    <property type="match status" value="1"/>
</dbReference>
<keyword evidence="3" id="KW-0238">DNA-binding</keyword>
<evidence type="ECO:0000313" key="6">
    <source>
        <dbReference type="EMBL" id="RXN92659.1"/>
    </source>
</evidence>
<protein>
    <submittedName>
        <fullName evidence="6">LysR family transcriptional regulator</fullName>
    </submittedName>
</protein>
<keyword evidence="7" id="KW-1185">Reference proteome</keyword>
<comment type="caution">
    <text evidence="6">The sequence shown here is derived from an EMBL/GenBank/DDBJ whole genome shotgun (WGS) entry which is preliminary data.</text>
</comment>
<dbReference type="GO" id="GO:0003700">
    <property type="term" value="F:DNA-binding transcription factor activity"/>
    <property type="evidence" value="ECO:0007669"/>
    <property type="project" value="InterPro"/>
</dbReference>
<evidence type="ECO:0000259" key="5">
    <source>
        <dbReference type="PROSITE" id="PS50931"/>
    </source>
</evidence>
<dbReference type="SUPFAM" id="SSF53850">
    <property type="entry name" value="Periplasmic binding protein-like II"/>
    <property type="match status" value="1"/>
</dbReference>
<dbReference type="InterPro" id="IPR036390">
    <property type="entry name" value="WH_DNA-bd_sf"/>
</dbReference>
<gene>
    <name evidence="6" type="ORF">C7R54_02580</name>
</gene>
<evidence type="ECO:0000256" key="2">
    <source>
        <dbReference type="ARBA" id="ARBA00023015"/>
    </source>
</evidence>
<evidence type="ECO:0000256" key="1">
    <source>
        <dbReference type="ARBA" id="ARBA00009437"/>
    </source>
</evidence>
<organism evidence="6 7">
    <name type="scientific">Achromobacter aloeverae</name>
    <dbReference type="NCBI Taxonomy" id="1750518"/>
    <lineage>
        <taxon>Bacteria</taxon>
        <taxon>Pseudomonadati</taxon>
        <taxon>Pseudomonadota</taxon>
        <taxon>Betaproteobacteria</taxon>
        <taxon>Burkholderiales</taxon>
        <taxon>Alcaligenaceae</taxon>
        <taxon>Achromobacter</taxon>
    </lineage>
</organism>
<dbReference type="RefSeq" id="WP_129148619.1">
    <property type="nucleotide sequence ID" value="NZ_JBHSDO010000006.1"/>
</dbReference>
<dbReference type="GO" id="GO:0000976">
    <property type="term" value="F:transcription cis-regulatory region binding"/>
    <property type="evidence" value="ECO:0007669"/>
    <property type="project" value="TreeGrafter"/>
</dbReference>
<dbReference type="InterPro" id="IPR005119">
    <property type="entry name" value="LysR_subst-bd"/>
</dbReference>